<dbReference type="GO" id="GO:0016020">
    <property type="term" value="C:membrane"/>
    <property type="evidence" value="ECO:0007669"/>
    <property type="project" value="UniProtKB-SubCell"/>
</dbReference>
<evidence type="ECO:0000256" key="3">
    <source>
        <dbReference type="ARBA" id="ARBA00022989"/>
    </source>
</evidence>
<dbReference type="EMBL" id="JAOTPV010000002">
    <property type="protein sequence ID" value="KAJ4487835.1"/>
    <property type="molecule type" value="Genomic_DNA"/>
</dbReference>
<evidence type="ECO:0000256" key="2">
    <source>
        <dbReference type="ARBA" id="ARBA00022692"/>
    </source>
</evidence>
<keyword evidence="3 6" id="KW-1133">Transmembrane helix</keyword>
<feature type="region of interest" description="Disordered" evidence="5">
    <location>
        <begin position="1"/>
        <end position="76"/>
    </location>
</feature>
<sequence length="298" mass="32682">MAYRDQYAGHQEFNPYSNPQPHASYEEPHAAPYENYGPGYQDTSYSANGPARTRDADELSSGFDRGEFGTPKGEKAQNFSQYRREFRSENLWTKGGRASCIGRFFCCTLMIAIFMIVSIVLALALWIRPPSIIIGSAGLTSAGTSGIQFETSGITVPLEVNISVNNPNYFSVELKQVTLDLSYPLDGNTTSIGNGSTSDVTFHSHSNTTFTFPFDIDYQFSTDPNYAILLDMASKCGILGGSQSDLTIDYNIKVDLKIIFIPVSPTISNSFSIACPFDESELEDFIKSLGLSSIFGSL</sequence>
<dbReference type="InterPro" id="IPR044839">
    <property type="entry name" value="NDR1-like"/>
</dbReference>
<dbReference type="Proteomes" id="UP001150266">
    <property type="component" value="Unassembled WGS sequence"/>
</dbReference>
<evidence type="ECO:0000256" key="1">
    <source>
        <dbReference type="ARBA" id="ARBA00004167"/>
    </source>
</evidence>
<feature type="transmembrane region" description="Helical" evidence="6">
    <location>
        <begin position="104"/>
        <end position="127"/>
    </location>
</feature>
<dbReference type="Pfam" id="PF03168">
    <property type="entry name" value="LEA_2"/>
    <property type="match status" value="1"/>
</dbReference>
<dbReference type="Gene3D" id="2.60.40.1820">
    <property type="match status" value="1"/>
</dbReference>
<feature type="compositionally biased region" description="Basic and acidic residues" evidence="5">
    <location>
        <begin position="64"/>
        <end position="75"/>
    </location>
</feature>
<dbReference type="InterPro" id="IPR004864">
    <property type="entry name" value="LEA_2"/>
</dbReference>
<evidence type="ECO:0000259" key="7">
    <source>
        <dbReference type="Pfam" id="PF03168"/>
    </source>
</evidence>
<feature type="domain" description="Late embryogenesis abundant protein LEA-2 subgroup" evidence="7">
    <location>
        <begin position="162"/>
        <end position="263"/>
    </location>
</feature>
<comment type="caution">
    <text evidence="8">The sequence shown here is derived from an EMBL/GenBank/DDBJ whole genome shotgun (WGS) entry which is preliminary data.</text>
</comment>
<protein>
    <recommendedName>
        <fullName evidence="7">Late embryogenesis abundant protein LEA-2 subgroup domain-containing protein</fullName>
    </recommendedName>
</protein>
<organism evidence="8 9">
    <name type="scientific">Lentinula aciculospora</name>
    <dbReference type="NCBI Taxonomy" id="153920"/>
    <lineage>
        <taxon>Eukaryota</taxon>
        <taxon>Fungi</taxon>
        <taxon>Dikarya</taxon>
        <taxon>Basidiomycota</taxon>
        <taxon>Agaricomycotina</taxon>
        <taxon>Agaricomycetes</taxon>
        <taxon>Agaricomycetidae</taxon>
        <taxon>Agaricales</taxon>
        <taxon>Marasmiineae</taxon>
        <taxon>Omphalotaceae</taxon>
        <taxon>Lentinula</taxon>
    </lineage>
</organism>
<dbReference type="SUPFAM" id="SSF117070">
    <property type="entry name" value="LEA14-like"/>
    <property type="match status" value="1"/>
</dbReference>
<keyword evidence="9" id="KW-1185">Reference proteome</keyword>
<dbReference type="OrthoDB" id="20273at2759"/>
<evidence type="ECO:0000256" key="4">
    <source>
        <dbReference type="ARBA" id="ARBA00023136"/>
    </source>
</evidence>
<evidence type="ECO:0000256" key="6">
    <source>
        <dbReference type="SAM" id="Phobius"/>
    </source>
</evidence>
<proteinExistence type="predicted"/>
<dbReference type="AlphaFoldDB" id="A0A9W9DVF6"/>
<reference evidence="8" key="1">
    <citation type="submission" date="2022-08" db="EMBL/GenBank/DDBJ databases">
        <title>A Global Phylogenomic Analysis of the Shiitake Genus Lentinula.</title>
        <authorList>
            <consortium name="DOE Joint Genome Institute"/>
            <person name="Sierra-Patev S."/>
            <person name="Min B."/>
            <person name="Naranjo-Ortiz M."/>
            <person name="Looney B."/>
            <person name="Konkel Z."/>
            <person name="Slot J.C."/>
            <person name="Sakamoto Y."/>
            <person name="Steenwyk J.L."/>
            <person name="Rokas A."/>
            <person name="Carro J."/>
            <person name="Camarero S."/>
            <person name="Ferreira P."/>
            <person name="Molpeceres G."/>
            <person name="Ruiz-Duenas F.J."/>
            <person name="Serrano A."/>
            <person name="Henrissat B."/>
            <person name="Drula E."/>
            <person name="Hughes K.W."/>
            <person name="Mata J.L."/>
            <person name="Ishikawa N.K."/>
            <person name="Vargas-Isla R."/>
            <person name="Ushijima S."/>
            <person name="Smith C.A."/>
            <person name="Ahrendt S."/>
            <person name="Andreopoulos W."/>
            <person name="He G."/>
            <person name="Labutti K."/>
            <person name="Lipzen A."/>
            <person name="Ng V."/>
            <person name="Riley R."/>
            <person name="Sandor L."/>
            <person name="Barry K."/>
            <person name="Martinez A.T."/>
            <person name="Xiao Y."/>
            <person name="Gibbons J.G."/>
            <person name="Terashima K."/>
            <person name="Grigoriev I.V."/>
            <person name="Hibbett D.S."/>
        </authorList>
    </citation>
    <scope>NUCLEOTIDE SEQUENCE</scope>
    <source>
        <strain evidence="8">JLM2183</strain>
    </source>
</reference>
<dbReference type="PANTHER" id="PTHR31234">
    <property type="entry name" value="LATE EMBRYOGENESIS ABUNDANT (LEA) HYDROXYPROLINE-RICH GLYCOPROTEIN FAMILY"/>
    <property type="match status" value="1"/>
</dbReference>
<evidence type="ECO:0000256" key="5">
    <source>
        <dbReference type="SAM" id="MobiDB-lite"/>
    </source>
</evidence>
<gene>
    <name evidence="8" type="ORF">J3R30DRAFT_3431889</name>
</gene>
<keyword evidence="2 6" id="KW-0812">Transmembrane</keyword>
<accession>A0A9W9DVF6</accession>
<name>A0A9W9DVF6_9AGAR</name>
<evidence type="ECO:0000313" key="8">
    <source>
        <dbReference type="EMBL" id="KAJ4487835.1"/>
    </source>
</evidence>
<dbReference type="PANTHER" id="PTHR31234:SF2">
    <property type="entry name" value="OS05G0199100 PROTEIN"/>
    <property type="match status" value="1"/>
</dbReference>
<evidence type="ECO:0000313" key="9">
    <source>
        <dbReference type="Proteomes" id="UP001150266"/>
    </source>
</evidence>
<comment type="subcellular location">
    <subcellularLocation>
        <location evidence="1">Membrane</location>
        <topology evidence="1">Single-pass membrane protein</topology>
    </subcellularLocation>
</comment>
<dbReference type="GO" id="GO:0098542">
    <property type="term" value="P:defense response to other organism"/>
    <property type="evidence" value="ECO:0007669"/>
    <property type="project" value="InterPro"/>
</dbReference>
<keyword evidence="4 6" id="KW-0472">Membrane</keyword>